<keyword evidence="3" id="KW-0804">Transcription</keyword>
<keyword evidence="2" id="KW-0238">DNA-binding</keyword>
<evidence type="ECO:0000256" key="1">
    <source>
        <dbReference type="ARBA" id="ARBA00023015"/>
    </source>
</evidence>
<protein>
    <submittedName>
        <fullName evidence="5">PspC family transcriptional regulator</fullName>
    </submittedName>
</protein>
<dbReference type="SMART" id="SM00342">
    <property type="entry name" value="HTH_ARAC"/>
    <property type="match status" value="1"/>
</dbReference>
<dbReference type="InterPro" id="IPR020449">
    <property type="entry name" value="Tscrpt_reg_AraC-type_HTH"/>
</dbReference>
<sequence>MNQIQILANQLPIIREIGTLQDSNGIHIHPNRIMENIHVFVYVKSGHIQVIEEEKEYLLSSGCFLFLKKNIHHWGSLLYSPKTEWYYIHFYDGMNQPSEQFPEFTHYQQSSLILEDTYCSKLTLPKQGKVKNKEYTERQLEKLVDLFNSTLPMRPLHLSISTMDFFLELYSQKIQESQHTKKNRIIYKVIEYLNETSSAKKESREIADALGMNYTYLSSLFKKETGKTITQFQNELLVERAMHMLRKEPIHIAEVSNELGFSNPFYFSRVFKKVTGVSPSTYLNEIYRRP</sequence>
<evidence type="ECO:0000259" key="4">
    <source>
        <dbReference type="PROSITE" id="PS01124"/>
    </source>
</evidence>
<evidence type="ECO:0000313" key="6">
    <source>
        <dbReference type="Proteomes" id="UP000075806"/>
    </source>
</evidence>
<name>A0A162F4L4_9BACI</name>
<dbReference type="STRING" id="519424.AZF04_00200"/>
<evidence type="ECO:0000256" key="2">
    <source>
        <dbReference type="ARBA" id="ARBA00023125"/>
    </source>
</evidence>
<dbReference type="GO" id="GO:0043565">
    <property type="term" value="F:sequence-specific DNA binding"/>
    <property type="evidence" value="ECO:0007669"/>
    <property type="project" value="InterPro"/>
</dbReference>
<dbReference type="Gene3D" id="1.10.10.60">
    <property type="entry name" value="Homeodomain-like"/>
    <property type="match status" value="2"/>
</dbReference>
<organism evidence="5 6">
    <name type="scientific">Alkalihalobacillus trypoxylicola</name>
    <dbReference type="NCBI Taxonomy" id="519424"/>
    <lineage>
        <taxon>Bacteria</taxon>
        <taxon>Bacillati</taxon>
        <taxon>Bacillota</taxon>
        <taxon>Bacilli</taxon>
        <taxon>Bacillales</taxon>
        <taxon>Bacillaceae</taxon>
        <taxon>Alkalihalobacillus</taxon>
    </lineage>
</organism>
<dbReference type="SUPFAM" id="SSF51215">
    <property type="entry name" value="Regulatory protein AraC"/>
    <property type="match status" value="1"/>
</dbReference>
<dbReference type="InterPro" id="IPR018060">
    <property type="entry name" value="HTH_AraC"/>
</dbReference>
<dbReference type="AlphaFoldDB" id="A0A162F4L4"/>
<dbReference type="OrthoDB" id="9807321at2"/>
<dbReference type="GO" id="GO:0003700">
    <property type="term" value="F:DNA-binding transcription factor activity"/>
    <property type="evidence" value="ECO:0007669"/>
    <property type="project" value="InterPro"/>
</dbReference>
<keyword evidence="1" id="KW-0805">Transcription regulation</keyword>
<dbReference type="PRINTS" id="PR00032">
    <property type="entry name" value="HTHARAC"/>
</dbReference>
<gene>
    <name evidence="5" type="ORF">AZF04_00200</name>
</gene>
<feature type="domain" description="HTH araC/xylS-type" evidence="4">
    <location>
        <begin position="187"/>
        <end position="285"/>
    </location>
</feature>
<proteinExistence type="predicted"/>
<dbReference type="InterPro" id="IPR037923">
    <property type="entry name" value="HTH-like"/>
</dbReference>
<evidence type="ECO:0000313" key="5">
    <source>
        <dbReference type="EMBL" id="KYG34792.1"/>
    </source>
</evidence>
<evidence type="ECO:0000256" key="3">
    <source>
        <dbReference type="ARBA" id="ARBA00023163"/>
    </source>
</evidence>
<dbReference type="RefSeq" id="WP_061947044.1">
    <property type="nucleotide sequence ID" value="NZ_LTAO01000001.1"/>
</dbReference>
<dbReference type="PROSITE" id="PS01124">
    <property type="entry name" value="HTH_ARAC_FAMILY_2"/>
    <property type="match status" value="1"/>
</dbReference>
<dbReference type="EMBL" id="LTAO01000001">
    <property type="protein sequence ID" value="KYG34792.1"/>
    <property type="molecule type" value="Genomic_DNA"/>
</dbReference>
<dbReference type="SUPFAM" id="SSF46689">
    <property type="entry name" value="Homeodomain-like"/>
    <property type="match status" value="2"/>
</dbReference>
<dbReference type="Pfam" id="PF12833">
    <property type="entry name" value="HTH_18"/>
    <property type="match status" value="1"/>
</dbReference>
<dbReference type="PANTHER" id="PTHR43280:SF2">
    <property type="entry name" value="HTH-TYPE TRANSCRIPTIONAL REGULATOR EXSA"/>
    <property type="match status" value="1"/>
</dbReference>
<dbReference type="PANTHER" id="PTHR43280">
    <property type="entry name" value="ARAC-FAMILY TRANSCRIPTIONAL REGULATOR"/>
    <property type="match status" value="1"/>
</dbReference>
<reference evidence="5" key="1">
    <citation type="submission" date="2016-02" db="EMBL/GenBank/DDBJ databases">
        <title>Genome sequence of Bacillus trypoxylicola KCTC 13244(T).</title>
        <authorList>
            <person name="Jeong H."/>
            <person name="Park S.-H."/>
            <person name="Choi S.-K."/>
        </authorList>
    </citation>
    <scope>NUCLEOTIDE SEQUENCE [LARGE SCALE GENOMIC DNA]</scope>
    <source>
        <strain evidence="5">KCTC 13244</strain>
    </source>
</reference>
<keyword evidence="6" id="KW-1185">Reference proteome</keyword>
<dbReference type="Proteomes" id="UP000075806">
    <property type="component" value="Unassembled WGS sequence"/>
</dbReference>
<dbReference type="InterPro" id="IPR009057">
    <property type="entry name" value="Homeodomain-like_sf"/>
</dbReference>
<accession>A0A162F4L4</accession>
<comment type="caution">
    <text evidence="5">The sequence shown here is derived from an EMBL/GenBank/DDBJ whole genome shotgun (WGS) entry which is preliminary data.</text>
</comment>